<dbReference type="AlphaFoldDB" id="A0A1B1UD52"/>
<sequence length="143" mass="15430">MVEVPALNVRFVVVAASKTLPLLPTRVNVPEPRLIVRVPVPEILKFGEDDRLKVMLGLFVAKSSVPVNAPQTSDWIVFDALIVAATVTVPPPLDPSNVTVSAEDGTLAPLAPPEVADQFAVLESFHVPVPPTQNREAMFCPYL</sequence>
<proteinExistence type="predicted"/>
<dbReference type="EMBL" id="CP016428">
    <property type="protein sequence ID" value="ANW00699.1"/>
    <property type="molecule type" value="Genomic_DNA"/>
</dbReference>
<name>A0A1B1UD52_9BRAD</name>
<protein>
    <submittedName>
        <fullName evidence="1">Uncharacterized protein</fullName>
    </submittedName>
</protein>
<organism evidence="1 2">
    <name type="scientific">Bradyrhizobium icense</name>
    <dbReference type="NCBI Taxonomy" id="1274631"/>
    <lineage>
        <taxon>Bacteria</taxon>
        <taxon>Pseudomonadati</taxon>
        <taxon>Pseudomonadota</taxon>
        <taxon>Alphaproteobacteria</taxon>
        <taxon>Hyphomicrobiales</taxon>
        <taxon>Nitrobacteraceae</taxon>
        <taxon>Bradyrhizobium</taxon>
    </lineage>
</organism>
<gene>
    <name evidence="1" type="ORF">LMTR13_11475</name>
</gene>
<accession>A0A1B1UD52</accession>
<evidence type="ECO:0000313" key="2">
    <source>
        <dbReference type="Proteomes" id="UP000092839"/>
    </source>
</evidence>
<reference evidence="1 2" key="1">
    <citation type="submission" date="2016-07" db="EMBL/GenBank/DDBJ databases">
        <title>Complete genome sequence of Bradyrhizobium icense LMTR 13T, a potential inoculant strain isolated from lima bean (Phaseolus lunatus) in Peru.</title>
        <authorList>
            <person name="Ormeno-Orrillo E."/>
            <person name="Duran D."/>
            <person name="Rogel M.A."/>
            <person name="Rey L."/>
            <person name="Imperial J."/>
            <person name="Ruiz-Argueso T."/>
            <person name="Martinez-Romero E."/>
        </authorList>
    </citation>
    <scope>NUCLEOTIDE SEQUENCE [LARGE SCALE GENOMIC DNA]</scope>
    <source>
        <strain evidence="1 2">LMTR 13</strain>
    </source>
</reference>
<keyword evidence="2" id="KW-1185">Reference proteome</keyword>
<evidence type="ECO:0000313" key="1">
    <source>
        <dbReference type="EMBL" id="ANW00699.1"/>
    </source>
</evidence>
<dbReference type="Proteomes" id="UP000092839">
    <property type="component" value="Chromosome"/>
</dbReference>
<dbReference type="KEGG" id="bic:LMTR13_11475"/>